<dbReference type="SUPFAM" id="SSF50978">
    <property type="entry name" value="WD40 repeat-like"/>
    <property type="match status" value="1"/>
</dbReference>
<dbReference type="Proteomes" id="UP000410492">
    <property type="component" value="Unassembled WGS sequence"/>
</dbReference>
<dbReference type="GO" id="GO:0000387">
    <property type="term" value="P:spliceosomal snRNP assembly"/>
    <property type="evidence" value="ECO:0007669"/>
    <property type="project" value="TreeGrafter"/>
</dbReference>
<dbReference type="InterPro" id="IPR015943">
    <property type="entry name" value="WD40/YVTN_repeat-like_dom_sf"/>
</dbReference>
<evidence type="ECO:0000313" key="2">
    <source>
        <dbReference type="EMBL" id="VEN54205.1"/>
    </source>
</evidence>
<dbReference type="EMBL" id="CAACVG010009788">
    <property type="protein sequence ID" value="VEN54205.1"/>
    <property type="molecule type" value="Genomic_DNA"/>
</dbReference>
<evidence type="ECO:0000259" key="1">
    <source>
        <dbReference type="Pfam" id="PF23775"/>
    </source>
</evidence>
<reference evidence="2 3" key="1">
    <citation type="submission" date="2019-01" db="EMBL/GenBank/DDBJ databases">
        <authorList>
            <person name="Sayadi A."/>
        </authorList>
    </citation>
    <scope>NUCLEOTIDE SEQUENCE [LARGE SCALE GENOMIC DNA]</scope>
</reference>
<dbReference type="PANTHER" id="PTHR46362:SF1">
    <property type="entry name" value="GEM-ASSOCIATED PROTEIN 5"/>
    <property type="match status" value="1"/>
</dbReference>
<dbReference type="GO" id="GO:0003730">
    <property type="term" value="F:mRNA 3'-UTR binding"/>
    <property type="evidence" value="ECO:0007669"/>
    <property type="project" value="TreeGrafter"/>
</dbReference>
<dbReference type="GO" id="GO:0005634">
    <property type="term" value="C:nucleus"/>
    <property type="evidence" value="ECO:0007669"/>
    <property type="project" value="TreeGrafter"/>
</dbReference>
<dbReference type="Gene3D" id="2.130.10.10">
    <property type="entry name" value="YVTN repeat-like/Quinoprotein amine dehydrogenase"/>
    <property type="match status" value="2"/>
</dbReference>
<name>A0A653D2M0_CALMS</name>
<dbReference type="Pfam" id="PF23775">
    <property type="entry name" value="Beta-prop_RIG_2nd"/>
    <property type="match status" value="1"/>
</dbReference>
<dbReference type="InterPro" id="IPR036322">
    <property type="entry name" value="WD40_repeat_dom_sf"/>
</dbReference>
<proteinExistence type="predicted"/>
<dbReference type="InterPro" id="IPR052640">
    <property type="entry name" value="Gemin-5"/>
</dbReference>
<feature type="domain" description="Gem-associated protein 5 second beta-propeller" evidence="1">
    <location>
        <begin position="173"/>
        <end position="278"/>
    </location>
</feature>
<accession>A0A653D2M0</accession>
<organism evidence="2 3">
    <name type="scientific">Callosobruchus maculatus</name>
    <name type="common">Southern cowpea weevil</name>
    <name type="synonym">Pulse bruchid</name>
    <dbReference type="NCBI Taxonomy" id="64391"/>
    <lineage>
        <taxon>Eukaryota</taxon>
        <taxon>Metazoa</taxon>
        <taxon>Ecdysozoa</taxon>
        <taxon>Arthropoda</taxon>
        <taxon>Hexapoda</taxon>
        <taxon>Insecta</taxon>
        <taxon>Pterygota</taxon>
        <taxon>Neoptera</taxon>
        <taxon>Endopterygota</taxon>
        <taxon>Coleoptera</taxon>
        <taxon>Polyphaga</taxon>
        <taxon>Cucujiformia</taxon>
        <taxon>Chrysomeloidea</taxon>
        <taxon>Chrysomelidae</taxon>
        <taxon>Bruchinae</taxon>
        <taxon>Bruchini</taxon>
        <taxon>Callosobruchus</taxon>
    </lineage>
</organism>
<dbReference type="PANTHER" id="PTHR46362">
    <property type="entry name" value="GEM-ASSOCIATED PROTEIN 5"/>
    <property type="match status" value="1"/>
</dbReference>
<evidence type="ECO:0000313" key="3">
    <source>
        <dbReference type="Proteomes" id="UP000410492"/>
    </source>
</evidence>
<dbReference type="InterPro" id="IPR056424">
    <property type="entry name" value="Beta-prop_GEMI5_2nd"/>
</dbReference>
<keyword evidence="3" id="KW-1185">Reference proteome</keyword>
<gene>
    <name evidence="2" type="ORF">CALMAC_LOCUS13750</name>
</gene>
<protein>
    <recommendedName>
        <fullName evidence="1">Gem-associated protein 5 second beta-propeller domain-containing protein</fullName>
    </recommendedName>
</protein>
<sequence>MIAPNVEQARKEFLLVSSARESIIIIWRVGTGGTMQTIIRLPTPKKQKKGRSTDRPWITVKWPLPNKIYCSSRNNELVQWTVPKPPRGEGETMKVIHDDHAGLLFSIATSVVDYINRNWELPLEHVVWTTSQDRQLICYRIDGEETEIEKLAMYSTFGGVPECLARNDVNPYRVAVGTSGAILKIWDMTHTTDKLVSMQQLTQKIHSRVTCVVWHPNNENIVAFGTQEGRVGFFDLEDKSGVPKVMPHLFTKEVYKLQWAPLKDKSYALFITSEGKLVTSRCGNSR</sequence>
<dbReference type="AlphaFoldDB" id="A0A653D2M0"/>
<dbReference type="GO" id="GO:0032797">
    <property type="term" value="C:SMN complex"/>
    <property type="evidence" value="ECO:0007669"/>
    <property type="project" value="TreeGrafter"/>
</dbReference>
<dbReference type="OrthoDB" id="7326421at2759"/>